<dbReference type="AlphaFoldDB" id="A0A075AGV1"/>
<evidence type="ECO:0000256" key="3">
    <source>
        <dbReference type="ARBA" id="ARBA00022552"/>
    </source>
</evidence>
<dbReference type="PANTHER" id="PTHR12755:SF3">
    <property type="entry name" value="POLYNUCLEOTIDE 5'-HYDROXYL-KINASE NOL9"/>
    <property type="match status" value="1"/>
</dbReference>
<dbReference type="Proteomes" id="UP000054324">
    <property type="component" value="Unassembled WGS sequence"/>
</dbReference>
<dbReference type="OrthoDB" id="2405412at2759"/>
<evidence type="ECO:0000259" key="11">
    <source>
        <dbReference type="Pfam" id="PF25467"/>
    </source>
</evidence>
<name>A0A075AGV1_OPIVI</name>
<dbReference type="PANTHER" id="PTHR12755">
    <property type="entry name" value="CLEAVAGE/POLYADENYLATION FACTOR IA SUBUNIT CLP1P"/>
    <property type="match status" value="1"/>
</dbReference>
<protein>
    <submittedName>
        <fullName evidence="12">Uncharacterized protein</fullName>
    </submittedName>
</protein>
<feature type="region of interest" description="Disordered" evidence="9">
    <location>
        <begin position="655"/>
        <end position="705"/>
    </location>
</feature>
<evidence type="ECO:0000313" key="13">
    <source>
        <dbReference type="Proteomes" id="UP000054324"/>
    </source>
</evidence>
<feature type="compositionally biased region" description="Basic and acidic residues" evidence="9">
    <location>
        <begin position="689"/>
        <end position="705"/>
    </location>
</feature>
<reference evidence="12 13" key="1">
    <citation type="submission" date="2013-11" db="EMBL/GenBank/DDBJ databases">
        <title>Opisthorchis viverrini - life in the bile duct.</title>
        <authorList>
            <person name="Young N.D."/>
            <person name="Nagarajan N."/>
            <person name="Lin S.J."/>
            <person name="Korhonen P.K."/>
            <person name="Jex A.R."/>
            <person name="Hall R.S."/>
            <person name="Safavi-Hemami H."/>
            <person name="Kaewkong W."/>
            <person name="Bertrand D."/>
            <person name="Gao S."/>
            <person name="Seet Q."/>
            <person name="Wongkham S."/>
            <person name="Teh B.T."/>
            <person name="Wongkham C."/>
            <person name="Intapan P.M."/>
            <person name="Maleewong W."/>
            <person name="Yang X."/>
            <person name="Hu M."/>
            <person name="Wang Z."/>
            <person name="Hofmann A."/>
            <person name="Sternberg P.W."/>
            <person name="Tan P."/>
            <person name="Wang J."/>
            <person name="Gasser R.B."/>
        </authorList>
    </citation>
    <scope>NUCLEOTIDE SEQUENCE [LARGE SCALE GENOMIC DNA]</scope>
</reference>
<dbReference type="InterPro" id="IPR045116">
    <property type="entry name" value="Clp1/Grc3"/>
</dbReference>
<dbReference type="InterPro" id="IPR027417">
    <property type="entry name" value="P-loop_NTPase"/>
</dbReference>
<dbReference type="Pfam" id="PF25467">
    <property type="entry name" value="NOL9_C"/>
    <property type="match status" value="1"/>
</dbReference>
<keyword evidence="5" id="KW-0547">Nucleotide-binding</keyword>
<accession>A0A075AGV1</accession>
<dbReference type="GO" id="GO:0005524">
    <property type="term" value="F:ATP binding"/>
    <property type="evidence" value="ECO:0007669"/>
    <property type="project" value="UniProtKB-KW"/>
</dbReference>
<dbReference type="SUPFAM" id="SSF52540">
    <property type="entry name" value="P-loop containing nucleoside triphosphate hydrolases"/>
    <property type="match status" value="1"/>
</dbReference>
<dbReference type="EMBL" id="KL596685">
    <property type="protein sequence ID" value="KER29089.1"/>
    <property type="molecule type" value="Genomic_DNA"/>
</dbReference>
<comment type="similarity">
    <text evidence="2">Belongs to the Clp1 family. NOL9/GRC3 subfamily.</text>
</comment>
<evidence type="ECO:0000256" key="1">
    <source>
        <dbReference type="ARBA" id="ARBA00004604"/>
    </source>
</evidence>
<keyword evidence="8" id="KW-0539">Nucleus</keyword>
<dbReference type="KEGG" id="ovi:T265_04183"/>
<comment type="subcellular location">
    <subcellularLocation>
        <location evidence="1">Nucleus</location>
        <location evidence="1">Nucleolus</location>
    </subcellularLocation>
</comment>
<evidence type="ECO:0000256" key="6">
    <source>
        <dbReference type="ARBA" id="ARBA00022777"/>
    </source>
</evidence>
<dbReference type="InterPro" id="IPR057570">
    <property type="entry name" value="NOL9_C"/>
</dbReference>
<dbReference type="GO" id="GO:0000448">
    <property type="term" value="P:cleavage in ITS2 between 5.8S rRNA and LSU-rRNA of tricistronic rRNA transcript (SSU-rRNA, 5.8S rRNA, LSU-rRNA)"/>
    <property type="evidence" value="ECO:0007669"/>
    <property type="project" value="TreeGrafter"/>
</dbReference>
<keyword evidence="13" id="KW-1185">Reference proteome</keyword>
<dbReference type="RefSeq" id="XP_009167129.1">
    <property type="nucleotide sequence ID" value="XM_009168865.1"/>
</dbReference>
<keyword evidence="3" id="KW-0698">rRNA processing</keyword>
<evidence type="ECO:0000256" key="2">
    <source>
        <dbReference type="ARBA" id="ARBA00011003"/>
    </source>
</evidence>
<evidence type="ECO:0000313" key="12">
    <source>
        <dbReference type="EMBL" id="KER29089.1"/>
    </source>
</evidence>
<gene>
    <name evidence="12" type="ORF">T265_04183</name>
</gene>
<organism evidence="12 13">
    <name type="scientific">Opisthorchis viverrini</name>
    <name type="common">Southeast Asian liver fluke</name>
    <dbReference type="NCBI Taxonomy" id="6198"/>
    <lineage>
        <taxon>Eukaryota</taxon>
        <taxon>Metazoa</taxon>
        <taxon>Spiralia</taxon>
        <taxon>Lophotrochozoa</taxon>
        <taxon>Platyhelminthes</taxon>
        <taxon>Trematoda</taxon>
        <taxon>Digenea</taxon>
        <taxon>Opisthorchiida</taxon>
        <taxon>Opisthorchiata</taxon>
        <taxon>Opisthorchiidae</taxon>
        <taxon>Opisthorchis</taxon>
    </lineage>
</organism>
<evidence type="ECO:0000256" key="5">
    <source>
        <dbReference type="ARBA" id="ARBA00022741"/>
    </source>
</evidence>
<dbReference type="GO" id="GO:0005730">
    <property type="term" value="C:nucleolus"/>
    <property type="evidence" value="ECO:0007669"/>
    <property type="project" value="UniProtKB-SubCell"/>
</dbReference>
<dbReference type="GO" id="GO:0051731">
    <property type="term" value="F:polynucleotide 5'-hydroxyl-kinase activity"/>
    <property type="evidence" value="ECO:0007669"/>
    <property type="project" value="InterPro"/>
</dbReference>
<feature type="domain" description="Clp1 P-loop" evidence="10">
    <location>
        <begin position="254"/>
        <end position="407"/>
    </location>
</feature>
<dbReference type="Pfam" id="PF16575">
    <property type="entry name" value="CLP1_P"/>
    <property type="match status" value="1"/>
</dbReference>
<evidence type="ECO:0000256" key="8">
    <source>
        <dbReference type="ARBA" id="ARBA00023242"/>
    </source>
</evidence>
<dbReference type="CTD" id="20318369"/>
<keyword evidence="4" id="KW-0808">Transferase</keyword>
<evidence type="ECO:0000256" key="7">
    <source>
        <dbReference type="ARBA" id="ARBA00022840"/>
    </source>
</evidence>
<evidence type="ECO:0000256" key="4">
    <source>
        <dbReference type="ARBA" id="ARBA00022679"/>
    </source>
</evidence>
<dbReference type="Gene3D" id="3.40.50.300">
    <property type="entry name" value="P-loop containing nucleotide triphosphate hydrolases"/>
    <property type="match status" value="1"/>
</dbReference>
<sequence>MMSAHDSKRRKRTDADAELLSSEFAQIPNDFVCDKLSRNLRILTFNPSNEPAFSVVILGSNVSFLMSGKARLVHLLGSPIHILGASVKADVRATHVLFSPISHAPITIRQFGTKESSNAVTKEALQRTISDVLSSVSPSMVDLIWEACTKMEPEVSVLLFLTYTCRLTDSVCSVKKFKNLYTIQTDYSSPTDAGIVSSLGFSFSLCDSTHGFRVSSEMVQLAEHFVALSTAHYESLSTEVMHSASKPPTLLVAGPKGAGKSSLLRFLINYYLTVGGAQSEIAVLDFDVGQPEFTPSALISLTVVQKPLFGPPFVHQLLGEPKPLCQCFVGCITPSDNPKFYVDCMHYVFGMYQSMPDPKPPLLVNTMGWTQGLGLTLLTEQIILVKPDIVAQIQLNADQPGARQNLPVMDANFLRSMEGWHLRDLSDQEFNHQVAVIPSLSRSKHQISVQSNLGAPDHRDLTLLAYFVATLANAPTSLPARGRNDPLGHPVAHFLDCLPYRVPLSCPNPTSSSSDNPDGSAVSKLAESVGDDFRLGVCLIQPKSSLFRNPFELLTIDVDALLTCLNATLVALCAVPPQLMALTNTTPPCKVIRENPVCKCIGLAICRAIDPSAGLLYLTTGIPDEDLLEVTGILRGFVNLPQCFFLEQPIPVRSDGEPKPVQLPYLGPAETQGPGRMSIPSRRSYPRTQHHEFHRTGSSEAYDHC</sequence>
<keyword evidence="6" id="KW-0418">Kinase</keyword>
<proteinExistence type="inferred from homology"/>
<dbReference type="GeneID" id="20318369"/>
<evidence type="ECO:0000259" key="10">
    <source>
        <dbReference type="Pfam" id="PF16575"/>
    </source>
</evidence>
<evidence type="ECO:0000256" key="9">
    <source>
        <dbReference type="SAM" id="MobiDB-lite"/>
    </source>
</evidence>
<dbReference type="STRING" id="6198.A0A075AGV1"/>
<dbReference type="InterPro" id="IPR032319">
    <property type="entry name" value="CLP1_P"/>
</dbReference>
<feature type="domain" description="NOL9 C-terminal" evidence="11">
    <location>
        <begin position="559"/>
        <end position="641"/>
    </location>
</feature>
<keyword evidence="7" id="KW-0067">ATP-binding</keyword>